<dbReference type="InterPro" id="IPR050744">
    <property type="entry name" value="AI-2_Isomerase_LsrG"/>
</dbReference>
<keyword evidence="3" id="KW-0560">Oxidoreductase</keyword>
<feature type="chain" id="PRO_5032387183" evidence="1">
    <location>
        <begin position="23"/>
        <end position="159"/>
    </location>
</feature>
<dbReference type="SUPFAM" id="SSF54909">
    <property type="entry name" value="Dimeric alpha+beta barrel"/>
    <property type="match status" value="1"/>
</dbReference>
<evidence type="ECO:0000313" key="3">
    <source>
        <dbReference type="EMBL" id="NML37836.1"/>
    </source>
</evidence>
<organism evidence="3 4">
    <name type="scientific">Chitinophaga fulva</name>
    <dbReference type="NCBI Taxonomy" id="2728842"/>
    <lineage>
        <taxon>Bacteria</taxon>
        <taxon>Pseudomonadati</taxon>
        <taxon>Bacteroidota</taxon>
        <taxon>Chitinophagia</taxon>
        <taxon>Chitinophagales</taxon>
        <taxon>Chitinophagaceae</taxon>
        <taxon>Chitinophaga</taxon>
    </lineage>
</organism>
<feature type="signal peptide" evidence="1">
    <location>
        <begin position="1"/>
        <end position="22"/>
    </location>
</feature>
<dbReference type="Gene3D" id="3.30.70.100">
    <property type="match status" value="1"/>
</dbReference>
<sequence>MNRTRMFLWQLACMTLSIPAFSCPSTYPDKQAPEGRKITASNGCFANKLYMMNTTTTEKFVIAKLYIRPASTEEFRRALETLAILTRKEAGCIEYTWYPEPAEEGTFTLIEHYRDQAGLKYHFAQPYLAEFVKKMEGWKSKDLKVYFLSSEPDALKEDK</sequence>
<dbReference type="Pfam" id="PF03992">
    <property type="entry name" value="ABM"/>
    <property type="match status" value="1"/>
</dbReference>
<dbReference type="PANTHER" id="PTHR33336:SF3">
    <property type="entry name" value="ABM DOMAIN-CONTAINING PROTEIN"/>
    <property type="match status" value="1"/>
</dbReference>
<accession>A0A848GHZ6</accession>
<protein>
    <submittedName>
        <fullName evidence="3">Antibiotic biosynthesis monooxygenase</fullName>
    </submittedName>
</protein>
<gene>
    <name evidence="3" type="ORF">HHL17_11580</name>
</gene>
<keyword evidence="4" id="KW-1185">Reference proteome</keyword>
<dbReference type="PROSITE" id="PS51725">
    <property type="entry name" value="ABM"/>
    <property type="match status" value="1"/>
</dbReference>
<dbReference type="GO" id="GO:0004497">
    <property type="term" value="F:monooxygenase activity"/>
    <property type="evidence" value="ECO:0007669"/>
    <property type="project" value="UniProtKB-KW"/>
</dbReference>
<dbReference type="RefSeq" id="WP_169224876.1">
    <property type="nucleotide sequence ID" value="NZ_JABBGC010000001.1"/>
</dbReference>
<name>A0A848GHZ6_9BACT</name>
<keyword evidence="3" id="KW-0503">Monooxygenase</keyword>
<proteinExistence type="predicted"/>
<dbReference type="AlphaFoldDB" id="A0A848GHZ6"/>
<dbReference type="InterPro" id="IPR011008">
    <property type="entry name" value="Dimeric_a/b-barrel"/>
</dbReference>
<dbReference type="PANTHER" id="PTHR33336">
    <property type="entry name" value="QUINOL MONOOXYGENASE YGIN-RELATED"/>
    <property type="match status" value="1"/>
</dbReference>
<reference evidence="3 4" key="1">
    <citation type="submission" date="2020-04" db="EMBL/GenBank/DDBJ databases">
        <title>Chitinophaga sp. G-6-1-13 sp. nov., isolated from soil.</title>
        <authorList>
            <person name="Dahal R.H."/>
            <person name="Chaudhary D.K."/>
        </authorList>
    </citation>
    <scope>NUCLEOTIDE SEQUENCE [LARGE SCALE GENOMIC DNA]</scope>
    <source>
        <strain evidence="3 4">G-6-1-13</strain>
    </source>
</reference>
<feature type="domain" description="ABM" evidence="2">
    <location>
        <begin position="59"/>
        <end position="147"/>
    </location>
</feature>
<comment type="caution">
    <text evidence="3">The sequence shown here is derived from an EMBL/GenBank/DDBJ whole genome shotgun (WGS) entry which is preliminary data.</text>
</comment>
<evidence type="ECO:0000259" key="2">
    <source>
        <dbReference type="PROSITE" id="PS51725"/>
    </source>
</evidence>
<dbReference type="Proteomes" id="UP000583266">
    <property type="component" value="Unassembled WGS sequence"/>
</dbReference>
<evidence type="ECO:0000313" key="4">
    <source>
        <dbReference type="Proteomes" id="UP000583266"/>
    </source>
</evidence>
<dbReference type="EMBL" id="JABBGC010000001">
    <property type="protein sequence ID" value="NML37836.1"/>
    <property type="molecule type" value="Genomic_DNA"/>
</dbReference>
<evidence type="ECO:0000256" key="1">
    <source>
        <dbReference type="SAM" id="SignalP"/>
    </source>
</evidence>
<keyword evidence="1" id="KW-0732">Signal</keyword>
<dbReference type="InterPro" id="IPR007138">
    <property type="entry name" value="ABM_dom"/>
</dbReference>